<evidence type="ECO:0000256" key="4">
    <source>
        <dbReference type="PROSITE-ProRule" id="PRU00834"/>
    </source>
</evidence>
<dbReference type="PANTHER" id="PTHR20922">
    <property type="entry name" value="DNL-TYPE ZINC FINGER PROTEIN"/>
    <property type="match status" value="1"/>
</dbReference>
<dbReference type="GO" id="GO:0006457">
    <property type="term" value="P:protein folding"/>
    <property type="evidence" value="ECO:0007669"/>
    <property type="project" value="TreeGrafter"/>
</dbReference>
<keyword evidence="2 4" id="KW-0863">Zinc-finger</keyword>
<dbReference type="Pfam" id="PF05180">
    <property type="entry name" value="zf-DNL"/>
    <property type="match status" value="1"/>
</dbReference>
<keyword evidence="6" id="KW-1185">Reference proteome</keyword>
<accession>A0A0M3IKB3</accession>
<evidence type="ECO:0000256" key="3">
    <source>
        <dbReference type="ARBA" id="ARBA00022833"/>
    </source>
</evidence>
<sequence length="133" mass="15283">MWAARSLFTNLRSCRVIQRCFFGESSLGELCRKLSLTYTCKVCNTRQGPKQISKVAYEKGVVLVTCENCKNHHIIADNLGWFSDLKGKKNIEEILAEKGETVTRSLEHTTISFIPKGWLFFVVVFYEIYFDST</sequence>
<dbReference type="PROSITE" id="PS51501">
    <property type="entry name" value="ZF_DNL"/>
    <property type="match status" value="1"/>
</dbReference>
<dbReference type="GO" id="GO:0030150">
    <property type="term" value="P:protein import into mitochondrial matrix"/>
    <property type="evidence" value="ECO:0007669"/>
    <property type="project" value="TreeGrafter"/>
</dbReference>
<organism evidence="6 7">
    <name type="scientific">Ascaris lumbricoides</name>
    <name type="common">Giant roundworm</name>
    <dbReference type="NCBI Taxonomy" id="6252"/>
    <lineage>
        <taxon>Eukaryota</taxon>
        <taxon>Metazoa</taxon>
        <taxon>Ecdysozoa</taxon>
        <taxon>Nematoda</taxon>
        <taxon>Chromadorea</taxon>
        <taxon>Rhabditida</taxon>
        <taxon>Spirurina</taxon>
        <taxon>Ascaridomorpha</taxon>
        <taxon>Ascaridoidea</taxon>
        <taxon>Ascarididae</taxon>
        <taxon>Ascaris</taxon>
    </lineage>
</organism>
<dbReference type="GO" id="GO:0051087">
    <property type="term" value="F:protein-folding chaperone binding"/>
    <property type="evidence" value="ECO:0007669"/>
    <property type="project" value="TreeGrafter"/>
</dbReference>
<dbReference type="InterPro" id="IPR024158">
    <property type="entry name" value="Mt_import_TIM15"/>
</dbReference>
<protein>
    <submittedName>
        <fullName evidence="7">DNL-type domain-containing protein</fullName>
    </submittedName>
</protein>
<evidence type="ECO:0000256" key="1">
    <source>
        <dbReference type="ARBA" id="ARBA00022723"/>
    </source>
</evidence>
<evidence type="ECO:0000259" key="5">
    <source>
        <dbReference type="PROSITE" id="PS51501"/>
    </source>
</evidence>
<dbReference type="GO" id="GO:0005739">
    <property type="term" value="C:mitochondrion"/>
    <property type="evidence" value="ECO:0007669"/>
    <property type="project" value="TreeGrafter"/>
</dbReference>
<dbReference type="InterPro" id="IPR007853">
    <property type="entry name" value="Znf_DNL-typ"/>
</dbReference>
<evidence type="ECO:0000313" key="7">
    <source>
        <dbReference type="WBParaSite" id="ALUE_0001917401-mRNA-1"/>
    </source>
</evidence>
<name>A0A0M3IKB3_ASCLU</name>
<reference evidence="7" key="1">
    <citation type="submission" date="2017-02" db="UniProtKB">
        <authorList>
            <consortium name="WormBaseParasite"/>
        </authorList>
    </citation>
    <scope>IDENTIFICATION</scope>
</reference>
<evidence type="ECO:0000313" key="6">
    <source>
        <dbReference type="Proteomes" id="UP000036681"/>
    </source>
</evidence>
<dbReference type="Proteomes" id="UP000036681">
    <property type="component" value="Unplaced"/>
</dbReference>
<dbReference type="AlphaFoldDB" id="A0A0M3IKB3"/>
<dbReference type="PANTHER" id="PTHR20922:SF13">
    <property type="entry name" value="DNL-TYPE ZINC FINGER PROTEIN"/>
    <property type="match status" value="1"/>
</dbReference>
<dbReference type="WBParaSite" id="ALUE_0001917401-mRNA-1">
    <property type="protein sequence ID" value="ALUE_0001917401-mRNA-1"/>
    <property type="gene ID" value="ALUE_0001917401"/>
</dbReference>
<keyword evidence="1" id="KW-0479">Metal-binding</keyword>
<feature type="domain" description="DNL-type" evidence="5">
    <location>
        <begin position="29"/>
        <end position="111"/>
    </location>
</feature>
<keyword evidence="3" id="KW-0862">Zinc</keyword>
<proteinExistence type="predicted"/>
<evidence type="ECO:0000256" key="2">
    <source>
        <dbReference type="ARBA" id="ARBA00022771"/>
    </source>
</evidence>
<dbReference type="GO" id="GO:0008270">
    <property type="term" value="F:zinc ion binding"/>
    <property type="evidence" value="ECO:0007669"/>
    <property type="project" value="UniProtKB-KW"/>
</dbReference>
<dbReference type="GO" id="GO:0050821">
    <property type="term" value="P:protein stabilization"/>
    <property type="evidence" value="ECO:0007669"/>
    <property type="project" value="TreeGrafter"/>
</dbReference>